<dbReference type="GeneID" id="27360045"/>
<dbReference type="VEuPathDB" id="FungiDB:PV06_07971"/>
<name>A0A0D2DCH5_9EURO</name>
<gene>
    <name evidence="2" type="ORF">PV06_07971</name>
</gene>
<dbReference type="RefSeq" id="XP_016261014.1">
    <property type="nucleotide sequence ID" value="XM_016409260.1"/>
</dbReference>
<dbReference type="OrthoDB" id="303107at2759"/>
<dbReference type="HOGENOM" id="CLU_027820_0_0_1"/>
<reference evidence="2 3" key="1">
    <citation type="submission" date="2015-01" db="EMBL/GenBank/DDBJ databases">
        <title>The Genome Sequence of Exophiala oligosperma CBS72588.</title>
        <authorList>
            <consortium name="The Broad Institute Genomics Platform"/>
            <person name="Cuomo C."/>
            <person name="de Hoog S."/>
            <person name="Gorbushina A."/>
            <person name="Stielow B."/>
            <person name="Teixiera M."/>
            <person name="Abouelleil A."/>
            <person name="Chapman S.B."/>
            <person name="Priest M."/>
            <person name="Young S.K."/>
            <person name="Wortman J."/>
            <person name="Nusbaum C."/>
            <person name="Birren B."/>
        </authorList>
    </citation>
    <scope>NUCLEOTIDE SEQUENCE [LARGE SCALE GENOMIC DNA]</scope>
    <source>
        <strain evidence="2 3">CBS 72588</strain>
    </source>
</reference>
<feature type="compositionally biased region" description="Basic and acidic residues" evidence="1">
    <location>
        <begin position="225"/>
        <end position="243"/>
    </location>
</feature>
<keyword evidence="3" id="KW-1185">Reference proteome</keyword>
<evidence type="ECO:0000313" key="2">
    <source>
        <dbReference type="EMBL" id="KIW40798.1"/>
    </source>
</evidence>
<feature type="region of interest" description="Disordered" evidence="1">
    <location>
        <begin position="128"/>
        <end position="174"/>
    </location>
</feature>
<feature type="compositionally biased region" description="Basic residues" evidence="1">
    <location>
        <begin position="154"/>
        <end position="174"/>
    </location>
</feature>
<feature type="region of interest" description="Disordered" evidence="1">
    <location>
        <begin position="219"/>
        <end position="259"/>
    </location>
</feature>
<dbReference type="EMBL" id="KN847338">
    <property type="protein sequence ID" value="KIW40798.1"/>
    <property type="molecule type" value="Genomic_DNA"/>
</dbReference>
<protein>
    <submittedName>
        <fullName evidence="2">Uncharacterized protein</fullName>
    </submittedName>
</protein>
<dbReference type="Proteomes" id="UP000053342">
    <property type="component" value="Unassembled WGS sequence"/>
</dbReference>
<evidence type="ECO:0000313" key="3">
    <source>
        <dbReference type="Proteomes" id="UP000053342"/>
    </source>
</evidence>
<evidence type="ECO:0000256" key="1">
    <source>
        <dbReference type="SAM" id="MobiDB-lite"/>
    </source>
</evidence>
<organism evidence="2 3">
    <name type="scientific">Exophiala oligosperma</name>
    <dbReference type="NCBI Taxonomy" id="215243"/>
    <lineage>
        <taxon>Eukaryota</taxon>
        <taxon>Fungi</taxon>
        <taxon>Dikarya</taxon>
        <taxon>Ascomycota</taxon>
        <taxon>Pezizomycotina</taxon>
        <taxon>Eurotiomycetes</taxon>
        <taxon>Chaetothyriomycetidae</taxon>
        <taxon>Chaetothyriales</taxon>
        <taxon>Herpotrichiellaceae</taxon>
        <taxon>Exophiala</taxon>
    </lineage>
</organism>
<feature type="compositionally biased region" description="Basic and acidic residues" evidence="1">
    <location>
        <begin position="128"/>
        <end position="138"/>
    </location>
</feature>
<accession>A0A0D2DCH5</accession>
<dbReference type="AlphaFoldDB" id="A0A0D2DCH5"/>
<sequence>MKPQRCRRPVHDGSGIIRDSCEEHEYFYSGSNLEILAFIQNAFIHKVPVKKRIPKLISHFNDHLQLSLSEKQIEEKLKVFRAHGFPSSSRQSDWFEICKKGISALPNLPEDKKYRVLSRARELEAVQAREHDLRDSRRTLQPSSASRADAEDRRHRRGRKRRDPWTITRKKKRRISGPIRHLELTTPVDTLTRREELRDSHDPASSIEESFNRPLLIRPAQSAVHETEEPRHARPNYDTKAEPVPRPAQDASQSQFLTSPDPESVIAMLRLDLEAQRIEKVDETQKWRDLYLKEHRRRRKLRREKQLLQTELIKHGGQPVASQVEADLRDQIEFLKASVASYACVTRFKATFPGEFQAKNAGKIVDDFNKMNEILSRVSARYNAALGIDVTKVAGPSELLRLLERAFGRPGESAIDSAIAELLRYRGLTEVLLSLVGAAICSWVLEPNAEGLFQENQLIYPKLRALLAVQDSRMADSLEFAAHMEFVDDRPICGLVVSQRARVLSRRLIACVRPLVEAHHGFAQQYEATVPEWCEQEDGLTSIFKLALDAKVRLLLTPDLYRCVFPVPGTEVKDKIMRIGLGHGSLNSSPGQKPVTGITILPALLKYMAAHEGFTYDRFLPNARLTREIKPEVWIRARVLI</sequence>
<proteinExistence type="predicted"/>